<dbReference type="OrthoDB" id="3242468at2759"/>
<name>A0A0D7BCV9_9AGAR</name>
<feature type="domain" description="DUF6699" evidence="2">
    <location>
        <begin position="238"/>
        <end position="392"/>
    </location>
</feature>
<dbReference type="InterPro" id="IPR046522">
    <property type="entry name" value="DUF6699"/>
</dbReference>
<gene>
    <name evidence="3" type="ORF">CYLTODRAFT_454483</name>
</gene>
<evidence type="ECO:0000313" key="4">
    <source>
        <dbReference type="Proteomes" id="UP000054007"/>
    </source>
</evidence>
<dbReference type="EMBL" id="KN880527">
    <property type="protein sequence ID" value="KIY67376.1"/>
    <property type="molecule type" value="Genomic_DNA"/>
</dbReference>
<dbReference type="Pfam" id="PF20415">
    <property type="entry name" value="DUF6699"/>
    <property type="match status" value="1"/>
</dbReference>
<sequence>MASILRWFSSSSSSKPSPPPTSSSSSPSRNTLKSHNRSRSANHVPVPTPTPAPYIYATPPAPGPGRPELSQRSASYAPSRTVPPSPLRYNTYDSTSSHSHRSTHSKDSKRSMTPTTPLKYEMHHVPYPIYSSTPSHCGSDSRSSSSASIQPAGSASSSAGHSVTIAGSARSGSAGSIGAHDRPQRRPVLKQNHTWSAGGAPGVQSAQHAHVSFENPKRVETVHMHPLLASGRMTKAPIAYDVSYTPSPQSVVDRSTRSAVPSHTLSQPATDPPTYGKLVLRSDKLPWPVVVQSSAAKTGSKFFIGTAPTPAPGSKVAITNSDLLCAIHTTLLVRVSHDEWEKLGKGSRAQRRVTRAYEARCKRMGGGWDGGVRRIDYLGERTRLVGVEVDKDDGVAKLIFSKA</sequence>
<feature type="compositionally biased region" description="Low complexity" evidence="1">
    <location>
        <begin position="138"/>
        <end position="178"/>
    </location>
</feature>
<feature type="region of interest" description="Disordered" evidence="1">
    <location>
        <begin position="131"/>
        <end position="186"/>
    </location>
</feature>
<dbReference type="AlphaFoldDB" id="A0A0D7BCV9"/>
<proteinExistence type="predicted"/>
<evidence type="ECO:0000313" key="3">
    <source>
        <dbReference type="EMBL" id="KIY67376.1"/>
    </source>
</evidence>
<evidence type="ECO:0000256" key="1">
    <source>
        <dbReference type="SAM" id="MobiDB-lite"/>
    </source>
</evidence>
<dbReference type="STRING" id="1314674.A0A0D7BCV9"/>
<protein>
    <recommendedName>
        <fullName evidence="2">DUF6699 domain-containing protein</fullName>
    </recommendedName>
</protein>
<evidence type="ECO:0000259" key="2">
    <source>
        <dbReference type="Pfam" id="PF20415"/>
    </source>
</evidence>
<accession>A0A0D7BCV9</accession>
<dbReference type="Proteomes" id="UP000054007">
    <property type="component" value="Unassembled WGS sequence"/>
</dbReference>
<keyword evidence="4" id="KW-1185">Reference proteome</keyword>
<organism evidence="3 4">
    <name type="scientific">Cylindrobasidium torrendii FP15055 ss-10</name>
    <dbReference type="NCBI Taxonomy" id="1314674"/>
    <lineage>
        <taxon>Eukaryota</taxon>
        <taxon>Fungi</taxon>
        <taxon>Dikarya</taxon>
        <taxon>Basidiomycota</taxon>
        <taxon>Agaricomycotina</taxon>
        <taxon>Agaricomycetes</taxon>
        <taxon>Agaricomycetidae</taxon>
        <taxon>Agaricales</taxon>
        <taxon>Marasmiineae</taxon>
        <taxon>Physalacriaceae</taxon>
        <taxon>Cylindrobasidium</taxon>
    </lineage>
</organism>
<reference evidence="3 4" key="1">
    <citation type="journal article" date="2015" name="Fungal Genet. Biol.">
        <title>Evolution of novel wood decay mechanisms in Agaricales revealed by the genome sequences of Fistulina hepatica and Cylindrobasidium torrendii.</title>
        <authorList>
            <person name="Floudas D."/>
            <person name="Held B.W."/>
            <person name="Riley R."/>
            <person name="Nagy L.G."/>
            <person name="Koehler G."/>
            <person name="Ransdell A.S."/>
            <person name="Younus H."/>
            <person name="Chow J."/>
            <person name="Chiniquy J."/>
            <person name="Lipzen A."/>
            <person name="Tritt A."/>
            <person name="Sun H."/>
            <person name="Haridas S."/>
            <person name="LaButti K."/>
            <person name="Ohm R.A."/>
            <person name="Kues U."/>
            <person name="Blanchette R.A."/>
            <person name="Grigoriev I.V."/>
            <person name="Minto R.E."/>
            <person name="Hibbett D.S."/>
        </authorList>
    </citation>
    <scope>NUCLEOTIDE SEQUENCE [LARGE SCALE GENOMIC DNA]</scope>
    <source>
        <strain evidence="3 4">FP15055 ss-10</strain>
    </source>
</reference>
<feature type="region of interest" description="Disordered" evidence="1">
    <location>
        <begin position="1"/>
        <end position="115"/>
    </location>
</feature>